<dbReference type="RefSeq" id="WP_029719914.1">
    <property type="nucleotide sequence ID" value="NZ_JNVU01000029.1"/>
</dbReference>
<sequence>MVQQTPSAIYLVATSGHPNYGDELITATWLKHLARTAPDSEVWVDCPNPGPSSVLLGHFHPRVRFTDTFWRLCWEAPSDEPWAVASFVQHAINDPGLAPRWVAGIELAARMELFHVIGGGFINSIWPRHIGLLAATVAAARRSGGRAAMTGQGLWPTQEEARPLLRALAAQFAVVDVRDEASAGLLKDTCEVSLTGDDMFFGVEPGLYRTDDLPDVMVCLQSDMLQVSVPALAGFLLDTLRHWEVAPEQIGFVEGIPRVDREVFALVEHDLPGARFYPFSEIMAAGLPAATGQCWLSSRFHMHLMAAAAGAHGVAVSVNPDYYSTKHRSLVDRGSGWGIAEELRVPDMPTSGGFPPETLRALQGTKAELARTVYGTSGDCD</sequence>
<feature type="domain" description="Polysaccharide pyruvyl transferase" evidence="1">
    <location>
        <begin position="19"/>
        <end position="319"/>
    </location>
</feature>
<keyword evidence="3" id="KW-1185">Reference proteome</keyword>
<dbReference type="eggNOG" id="COG2327">
    <property type="taxonomic scope" value="Bacteria"/>
</dbReference>
<gene>
    <name evidence="2" type="ORF">GU90_11420</name>
</gene>
<organism evidence="2 3">
    <name type="scientific">Saccharopolyspora rectivirgula</name>
    <dbReference type="NCBI Taxonomy" id="28042"/>
    <lineage>
        <taxon>Bacteria</taxon>
        <taxon>Bacillati</taxon>
        <taxon>Actinomycetota</taxon>
        <taxon>Actinomycetes</taxon>
        <taxon>Pseudonocardiales</taxon>
        <taxon>Pseudonocardiaceae</taxon>
        <taxon>Saccharopolyspora</taxon>
    </lineage>
</organism>
<evidence type="ECO:0000313" key="3">
    <source>
        <dbReference type="Proteomes" id="UP000031419"/>
    </source>
</evidence>
<reference evidence="2 3" key="1">
    <citation type="submission" date="2014-06" db="EMBL/GenBank/DDBJ databases">
        <title>Saccharopolyspora rectivirgula DSM-43113 Genome sequencing.</title>
        <authorList>
            <person name="Barrera C."/>
            <person name="Millon L."/>
            <person name="Rognon B."/>
            <person name="Zaugg C."/>
            <person name="Monod M."/>
        </authorList>
    </citation>
    <scope>NUCLEOTIDE SEQUENCE [LARGE SCALE GENOMIC DNA]</scope>
    <source>
        <strain evidence="2 3">DSM 43113</strain>
    </source>
</reference>
<dbReference type="InterPro" id="IPR007345">
    <property type="entry name" value="Polysacch_pyruvyl_Trfase"/>
</dbReference>
<dbReference type="STRING" id="28042.GU90_11420"/>
<dbReference type="Pfam" id="PF04230">
    <property type="entry name" value="PS_pyruv_trans"/>
    <property type="match status" value="1"/>
</dbReference>
<dbReference type="AlphaFoldDB" id="A0A073AWB9"/>
<accession>A0A073AWB9</accession>
<dbReference type="Proteomes" id="UP000031419">
    <property type="component" value="Unassembled WGS sequence"/>
</dbReference>
<proteinExistence type="predicted"/>
<protein>
    <recommendedName>
        <fullName evidence="1">Polysaccharide pyruvyl transferase domain-containing protein</fullName>
    </recommendedName>
</protein>
<comment type="caution">
    <text evidence="2">The sequence shown here is derived from an EMBL/GenBank/DDBJ whole genome shotgun (WGS) entry which is preliminary data.</text>
</comment>
<evidence type="ECO:0000313" key="2">
    <source>
        <dbReference type="EMBL" id="KEI44083.1"/>
    </source>
</evidence>
<evidence type="ECO:0000259" key="1">
    <source>
        <dbReference type="Pfam" id="PF04230"/>
    </source>
</evidence>
<dbReference type="EMBL" id="JNVU01000029">
    <property type="protein sequence ID" value="KEI44083.1"/>
    <property type="molecule type" value="Genomic_DNA"/>
</dbReference>
<name>A0A073AWB9_9PSEU</name>